<dbReference type="AlphaFoldDB" id="A0A177EC72"/>
<proteinExistence type="predicted"/>
<organism evidence="1 2">
    <name type="scientific">Nematocida displodere</name>
    <dbReference type="NCBI Taxonomy" id="1805483"/>
    <lineage>
        <taxon>Eukaryota</taxon>
        <taxon>Fungi</taxon>
        <taxon>Fungi incertae sedis</taxon>
        <taxon>Microsporidia</taxon>
        <taxon>Nematocida</taxon>
    </lineage>
</organism>
<dbReference type="VEuPathDB" id="MicrosporidiaDB:NEDG_00670"/>
<comment type="caution">
    <text evidence="1">The sequence shown here is derived from an EMBL/GenBank/DDBJ whole genome shotgun (WGS) entry which is preliminary data.</text>
</comment>
<gene>
    <name evidence="1" type="ORF">NEDG_00670</name>
</gene>
<sequence length="267" mass="30262">MHKQRQKQPAVSLPWARSLEKILNELNASSHFYEISALVDTSLFSGKISIAAKSILIAYMHLKSCNFPIVIEDIVRYSGLDKTALLSFIGRNRATFPCFAEPSAEYIESIYRRVYQTLTRTEKRPKNELGSVRELHSKGYFYRKSPLVSCACLCLPEKDPKDILASIEAIIPASRYTAAFVKKELLRLAEALSPSPVDKYAATRKKKQDLFNQSLALYTAPVTSLTQYSTTYHSVLIENLLKNGIPPETIQNLTKKGMEYYSDFHHT</sequence>
<dbReference type="GeneID" id="93647020"/>
<dbReference type="Proteomes" id="UP000185944">
    <property type="component" value="Unassembled WGS sequence"/>
</dbReference>
<dbReference type="RefSeq" id="XP_067544185.1">
    <property type="nucleotide sequence ID" value="XM_067688088.1"/>
</dbReference>
<keyword evidence="2" id="KW-1185">Reference proteome</keyword>
<dbReference type="OrthoDB" id="2195609at2759"/>
<reference evidence="1 2" key="1">
    <citation type="submission" date="2016-02" db="EMBL/GenBank/DDBJ databases">
        <title>Discovery of a natural microsporidian pathogen with a broad tissue tropism in Caenorhabditis elegans.</title>
        <authorList>
            <person name="Luallen R.J."/>
            <person name="Reinke A.W."/>
            <person name="Tong L."/>
            <person name="Botts M.R."/>
            <person name="Felix M.-A."/>
            <person name="Troemel E.R."/>
        </authorList>
    </citation>
    <scope>NUCLEOTIDE SEQUENCE [LARGE SCALE GENOMIC DNA]</scope>
    <source>
        <strain evidence="1 2">JUm2807</strain>
    </source>
</reference>
<evidence type="ECO:0000313" key="1">
    <source>
        <dbReference type="EMBL" id="OAG29537.1"/>
    </source>
</evidence>
<name>A0A177EC72_9MICR</name>
<accession>A0A177EC72</accession>
<protein>
    <submittedName>
        <fullName evidence="1">Uncharacterized protein</fullName>
    </submittedName>
</protein>
<evidence type="ECO:0000313" key="2">
    <source>
        <dbReference type="Proteomes" id="UP000185944"/>
    </source>
</evidence>
<dbReference type="EMBL" id="LTDL01000040">
    <property type="protein sequence ID" value="OAG29537.1"/>
    <property type="molecule type" value="Genomic_DNA"/>
</dbReference>